<dbReference type="Pfam" id="PF13620">
    <property type="entry name" value="CarboxypepD_reg"/>
    <property type="match status" value="1"/>
</dbReference>
<evidence type="ECO:0000256" key="1">
    <source>
        <dbReference type="ARBA" id="ARBA00004442"/>
    </source>
</evidence>
<feature type="signal peptide" evidence="5">
    <location>
        <begin position="1"/>
        <end position="23"/>
    </location>
</feature>
<dbReference type="Gene3D" id="2.60.40.1120">
    <property type="entry name" value="Carboxypeptidase-like, regulatory domain"/>
    <property type="match status" value="1"/>
</dbReference>
<dbReference type="Pfam" id="PF14905">
    <property type="entry name" value="OMP_b-brl_3"/>
    <property type="match status" value="1"/>
</dbReference>
<feature type="chain" id="PRO_5045224934" evidence="5">
    <location>
        <begin position="24"/>
        <end position="677"/>
    </location>
</feature>
<dbReference type="Proteomes" id="UP000566071">
    <property type="component" value="Unassembled WGS sequence"/>
</dbReference>
<dbReference type="PANTHER" id="PTHR40980">
    <property type="entry name" value="PLUG DOMAIN-CONTAINING PROTEIN"/>
    <property type="match status" value="1"/>
</dbReference>
<accession>A0ABX1W781</accession>
<evidence type="ECO:0000256" key="4">
    <source>
        <dbReference type="SAM" id="Phobius"/>
    </source>
</evidence>
<dbReference type="InterPro" id="IPR013784">
    <property type="entry name" value="Carb-bd-like_fold"/>
</dbReference>
<dbReference type="PANTHER" id="PTHR40980:SF4">
    <property type="entry name" value="TONB-DEPENDENT RECEPTOR-LIKE BETA-BARREL DOMAIN-CONTAINING PROTEIN"/>
    <property type="match status" value="1"/>
</dbReference>
<feature type="domain" description="Outer membrane protein beta-barrel" evidence="6">
    <location>
        <begin position="385"/>
        <end position="639"/>
    </location>
</feature>
<comment type="caution">
    <text evidence="7">The sequence shown here is derived from an EMBL/GenBank/DDBJ whole genome shotgun (WGS) entry which is preliminary data.</text>
</comment>
<evidence type="ECO:0000256" key="3">
    <source>
        <dbReference type="ARBA" id="ARBA00023237"/>
    </source>
</evidence>
<comment type="subcellular location">
    <subcellularLocation>
        <location evidence="1">Cell outer membrane</location>
    </subcellularLocation>
</comment>
<dbReference type="InterPro" id="IPR041700">
    <property type="entry name" value="OMP_b-brl_3"/>
</dbReference>
<dbReference type="RefSeq" id="WP_175270190.1">
    <property type="nucleotide sequence ID" value="NZ_JABFCR010000051.1"/>
</dbReference>
<keyword evidence="4" id="KW-1133">Transmembrane helix</keyword>
<dbReference type="SUPFAM" id="SSF49452">
    <property type="entry name" value="Starch-binding domain-like"/>
    <property type="match status" value="1"/>
</dbReference>
<keyword evidence="5" id="KW-0732">Signal</keyword>
<evidence type="ECO:0000259" key="6">
    <source>
        <dbReference type="Pfam" id="PF14905"/>
    </source>
</evidence>
<keyword evidence="3" id="KW-0998">Cell outer membrane</keyword>
<evidence type="ECO:0000313" key="7">
    <source>
        <dbReference type="EMBL" id="NNU34515.1"/>
    </source>
</evidence>
<evidence type="ECO:0000256" key="5">
    <source>
        <dbReference type="SAM" id="SignalP"/>
    </source>
</evidence>
<protein>
    <submittedName>
        <fullName evidence="7">TonB-dependent receptor</fullName>
    </submittedName>
</protein>
<reference evidence="7 8" key="1">
    <citation type="submission" date="2020-05" db="EMBL/GenBank/DDBJ databases">
        <authorList>
            <person name="Khan S.A."/>
            <person name="Jeon C.O."/>
            <person name="Chun B.H."/>
        </authorList>
    </citation>
    <scope>NUCLEOTIDE SEQUENCE [LARGE SCALE GENOMIC DNA]</scope>
    <source>
        <strain evidence="7 8">S1162</strain>
    </source>
</reference>
<keyword evidence="8" id="KW-1185">Reference proteome</keyword>
<keyword evidence="2 4" id="KW-0472">Membrane</keyword>
<organism evidence="7 8">
    <name type="scientific">Mucilaginibacter humi</name>
    <dbReference type="NCBI Taxonomy" id="2732510"/>
    <lineage>
        <taxon>Bacteria</taxon>
        <taxon>Pseudomonadati</taxon>
        <taxon>Bacteroidota</taxon>
        <taxon>Sphingobacteriia</taxon>
        <taxon>Sphingobacteriales</taxon>
        <taxon>Sphingobacteriaceae</taxon>
        <taxon>Mucilaginibacter</taxon>
    </lineage>
</organism>
<feature type="transmembrane region" description="Helical" evidence="4">
    <location>
        <begin position="649"/>
        <end position="673"/>
    </location>
</feature>
<dbReference type="EMBL" id="JABFCR010000051">
    <property type="protein sequence ID" value="NNU34515.1"/>
    <property type="molecule type" value="Genomic_DNA"/>
</dbReference>
<evidence type="ECO:0000313" key="8">
    <source>
        <dbReference type="Proteomes" id="UP000566071"/>
    </source>
</evidence>
<dbReference type="Gene3D" id="2.40.170.20">
    <property type="entry name" value="TonB-dependent receptor, beta-barrel domain"/>
    <property type="match status" value="1"/>
</dbReference>
<proteinExistence type="predicted"/>
<keyword evidence="7" id="KW-0675">Receptor</keyword>
<evidence type="ECO:0000256" key="2">
    <source>
        <dbReference type="ARBA" id="ARBA00023136"/>
    </source>
</evidence>
<keyword evidence="4" id="KW-0812">Transmembrane</keyword>
<gene>
    <name evidence="7" type="ORF">HK413_11060</name>
</gene>
<dbReference type="InterPro" id="IPR036942">
    <property type="entry name" value="Beta-barrel_TonB_sf"/>
</dbReference>
<dbReference type="SUPFAM" id="SSF56935">
    <property type="entry name" value="Porins"/>
    <property type="match status" value="1"/>
</dbReference>
<sequence>MKTTITYIYYTLLLILGTATAFAQNAKPPGTISGKLVNDQSAAMDYATISLLRAKDSTVVKGTLTNDAGAYTFDNIKPGEYIIKATTVGYTAAMSAVFTVNTEAVNVPLLKTRANVKALNTVTITSTRPLIERKIDRTVMNVENSVMAAGNTAMEILERAPGVTVDKDDNISLKGKQGVTVMINDKLTYLTSTQLASLLRSTDGTTIQSIEIITNPSAKYDAAGNSGIINIKLKKNKQAGTNGSATAGVGRNSRVRDNLSLNLNHKQGNLNLFGTFSHGDNPRYRDFGIERVITNGGTNTYFSQVSQMPQTNHYNNFNIGADTDLTAKHTIGVVVNGYKNSENDGNYNHTNIGRQPGVADSSLTTNSVINQSYKNYAINLNDRLKLDTPGQELSVDLDYSKFNNNTNADYNTDYFLPDGTKQHAPLLLRNQTPSTIEIYSGKADYAKPLSKTVKFEAGVKFSSVKTDNDLQAQKSNGGDYFNDASRSNRFIYTEKIDAGYVNLNKQYKSGSIQLGVRTEYTQSNGNLLGSTPVDRSYLNFFPSVFINQTLSKKNELNFSYSRRIDRPGYDDLNPFIYYLDPYTYSAGNAFLKPQYTNNFELGYVYNKTIEVTVGYSKTTDANVELILTRGNKSFETHQNRKHKPVITLIYIRLITFLTGGQAALILTASIWALNQTV</sequence>
<name>A0ABX1W781_9SPHI</name>